<comment type="similarity">
    <text evidence="2">Belongs to the nitroreductase family.</text>
</comment>
<dbReference type="InterPro" id="IPR029479">
    <property type="entry name" value="Nitroreductase"/>
</dbReference>
<evidence type="ECO:0000256" key="3">
    <source>
        <dbReference type="ARBA" id="ARBA00022630"/>
    </source>
</evidence>
<keyword evidence="5" id="KW-0560">Oxidoreductase</keyword>
<comment type="caution">
    <text evidence="7">The sequence shown here is derived from an EMBL/GenBank/DDBJ whole genome shotgun (WGS) entry which is preliminary data.</text>
</comment>
<gene>
    <name evidence="7" type="ORF">WG66_16022</name>
</gene>
<evidence type="ECO:0000313" key="8">
    <source>
        <dbReference type="Proteomes" id="UP000054988"/>
    </source>
</evidence>
<dbReference type="EMBL" id="LATX01002328">
    <property type="protein sequence ID" value="KTB31394.1"/>
    <property type="molecule type" value="Genomic_DNA"/>
</dbReference>
<dbReference type="CDD" id="cd02136">
    <property type="entry name" value="PnbA_NfnB-like"/>
    <property type="match status" value="1"/>
</dbReference>
<proteinExistence type="inferred from homology"/>
<sequence>MAILESASLRDNFSVVEKSTDTNASETQTQVVATDTLLKTRYSCRYYLPNPVPKHIIEEIIDAARFAPSGNNMQPWHKVYCLAGPIKDAVCKAILSAHIQDPTKHQSQYHYYPSPDVMPAIYAERRSDAGKVYYGSLDIPREDKEGRAKASYRNYEFYGAPVAFVFTIHKGLTQGSWLDVGYFIQSIHMASAVRGLGSVSQESISQYHAIFRQYLPISDDEIVAVGMAMGYPDPEKVNRHVARQPKREVGNIVEFHGLD</sequence>
<feature type="domain" description="Nitroreductase" evidence="6">
    <location>
        <begin position="38"/>
        <end position="231"/>
    </location>
</feature>
<protein>
    <recommendedName>
        <fullName evidence="6">Nitroreductase domain-containing protein</fullName>
    </recommendedName>
</protein>
<dbReference type="Proteomes" id="UP000054988">
    <property type="component" value="Unassembled WGS sequence"/>
</dbReference>
<name>A0A0W0F5F9_MONRR</name>
<dbReference type="SUPFAM" id="SSF55469">
    <property type="entry name" value="FMN-dependent nitroreductase-like"/>
    <property type="match status" value="1"/>
</dbReference>
<keyword evidence="3" id="KW-0285">Flavoprotein</keyword>
<dbReference type="PANTHER" id="PTHR43673:SF2">
    <property type="entry name" value="NITROREDUCTASE"/>
    <property type="match status" value="1"/>
</dbReference>
<evidence type="ECO:0000259" key="6">
    <source>
        <dbReference type="Pfam" id="PF00881"/>
    </source>
</evidence>
<comment type="cofactor">
    <cofactor evidence="1">
        <name>FMN</name>
        <dbReference type="ChEBI" id="CHEBI:58210"/>
    </cofactor>
</comment>
<evidence type="ECO:0000256" key="2">
    <source>
        <dbReference type="ARBA" id="ARBA00007118"/>
    </source>
</evidence>
<dbReference type="Gene3D" id="3.40.109.10">
    <property type="entry name" value="NADH Oxidase"/>
    <property type="match status" value="1"/>
</dbReference>
<dbReference type="PANTHER" id="PTHR43673">
    <property type="entry name" value="NAD(P)H NITROREDUCTASE YDGI-RELATED"/>
    <property type="match status" value="1"/>
</dbReference>
<dbReference type="InterPro" id="IPR000415">
    <property type="entry name" value="Nitroreductase-like"/>
</dbReference>
<dbReference type="Pfam" id="PF00881">
    <property type="entry name" value="Nitroreductase"/>
    <property type="match status" value="1"/>
</dbReference>
<reference evidence="7 8" key="1">
    <citation type="submission" date="2015-12" db="EMBL/GenBank/DDBJ databases">
        <title>Draft genome sequence of Moniliophthora roreri, the causal agent of frosty pod rot of cacao.</title>
        <authorList>
            <person name="Aime M.C."/>
            <person name="Diaz-Valderrama J.R."/>
            <person name="Kijpornyongpan T."/>
            <person name="Phillips-Mora W."/>
        </authorList>
    </citation>
    <scope>NUCLEOTIDE SEQUENCE [LARGE SCALE GENOMIC DNA]</scope>
    <source>
        <strain evidence="7 8">MCA 2952</strain>
    </source>
</reference>
<dbReference type="AlphaFoldDB" id="A0A0W0F5F9"/>
<evidence type="ECO:0000256" key="1">
    <source>
        <dbReference type="ARBA" id="ARBA00001917"/>
    </source>
</evidence>
<keyword evidence="4" id="KW-0288">FMN</keyword>
<evidence type="ECO:0000313" key="7">
    <source>
        <dbReference type="EMBL" id="KTB31394.1"/>
    </source>
</evidence>
<evidence type="ECO:0000256" key="4">
    <source>
        <dbReference type="ARBA" id="ARBA00022643"/>
    </source>
</evidence>
<accession>A0A0W0F5F9</accession>
<evidence type="ECO:0000256" key="5">
    <source>
        <dbReference type="ARBA" id="ARBA00023002"/>
    </source>
</evidence>
<organism evidence="7 8">
    <name type="scientific">Moniliophthora roreri</name>
    <name type="common">Frosty pod rot fungus</name>
    <name type="synonym">Monilia roreri</name>
    <dbReference type="NCBI Taxonomy" id="221103"/>
    <lineage>
        <taxon>Eukaryota</taxon>
        <taxon>Fungi</taxon>
        <taxon>Dikarya</taxon>
        <taxon>Basidiomycota</taxon>
        <taxon>Agaricomycotina</taxon>
        <taxon>Agaricomycetes</taxon>
        <taxon>Agaricomycetidae</taxon>
        <taxon>Agaricales</taxon>
        <taxon>Marasmiineae</taxon>
        <taxon>Marasmiaceae</taxon>
        <taxon>Moniliophthora</taxon>
    </lineage>
</organism>
<dbReference type="GO" id="GO:0016491">
    <property type="term" value="F:oxidoreductase activity"/>
    <property type="evidence" value="ECO:0007669"/>
    <property type="project" value="UniProtKB-KW"/>
</dbReference>